<protein>
    <recommendedName>
        <fullName evidence="7">Calcium homeostasis endoplasmic reticulum protein</fullName>
    </recommendedName>
</protein>
<feature type="compositionally biased region" description="Basic and acidic residues" evidence="1">
    <location>
        <begin position="723"/>
        <end position="732"/>
    </location>
</feature>
<evidence type="ECO:0000259" key="3">
    <source>
        <dbReference type="PROSITE" id="PS50174"/>
    </source>
</evidence>
<dbReference type="RefSeq" id="XP_022647212.1">
    <property type="nucleotide sequence ID" value="XM_022791477.1"/>
</dbReference>
<keyword evidence="6" id="KW-1185">Reference proteome</keyword>
<feature type="compositionally biased region" description="Basic and acidic residues" evidence="1">
    <location>
        <begin position="693"/>
        <end position="716"/>
    </location>
</feature>
<dbReference type="Gene3D" id="1.10.10.790">
    <property type="entry name" value="Surp module"/>
    <property type="match status" value="1"/>
</dbReference>
<feature type="region of interest" description="Disordered" evidence="1">
    <location>
        <begin position="671"/>
        <end position="798"/>
    </location>
</feature>
<dbReference type="PROSITE" id="PS51391">
    <property type="entry name" value="CID"/>
    <property type="match status" value="1"/>
</dbReference>
<evidence type="ECO:0000256" key="1">
    <source>
        <dbReference type="SAM" id="MobiDB-lite"/>
    </source>
</evidence>
<dbReference type="Proteomes" id="UP000594260">
    <property type="component" value="Unplaced"/>
</dbReference>
<dbReference type="KEGG" id="vde:111244407"/>
<dbReference type="InterPro" id="IPR056721">
    <property type="entry name" value="DUF7819"/>
</dbReference>
<feature type="domain" description="SURP motif" evidence="2">
    <location>
        <begin position="20"/>
        <end position="62"/>
    </location>
</feature>
<dbReference type="OrthoDB" id="21470at2759"/>
<dbReference type="Pfam" id="PF01585">
    <property type="entry name" value="G-patch"/>
    <property type="match status" value="1"/>
</dbReference>
<dbReference type="GeneID" id="111244407"/>
<dbReference type="GO" id="GO:0003723">
    <property type="term" value="F:RNA binding"/>
    <property type="evidence" value="ECO:0007669"/>
    <property type="project" value="InterPro"/>
</dbReference>
<evidence type="ECO:0008006" key="7">
    <source>
        <dbReference type="Google" id="ProtNLM"/>
    </source>
</evidence>
<dbReference type="SMART" id="SM00648">
    <property type="entry name" value="SWAP"/>
    <property type="match status" value="1"/>
</dbReference>
<dbReference type="PROSITE" id="PS50128">
    <property type="entry name" value="SURP"/>
    <property type="match status" value="1"/>
</dbReference>
<feature type="compositionally biased region" description="Basic and acidic residues" evidence="1">
    <location>
        <begin position="744"/>
        <end position="759"/>
    </location>
</feature>
<feature type="domain" description="CID" evidence="4">
    <location>
        <begin position="293"/>
        <end position="434"/>
    </location>
</feature>
<dbReference type="CTD" id="3346235"/>
<dbReference type="GO" id="GO:0006874">
    <property type="term" value="P:intracellular calcium ion homeostasis"/>
    <property type="evidence" value="ECO:0007669"/>
    <property type="project" value="TreeGrafter"/>
</dbReference>
<evidence type="ECO:0000313" key="6">
    <source>
        <dbReference type="Proteomes" id="UP000594260"/>
    </source>
</evidence>
<dbReference type="AlphaFoldDB" id="A0A7M7J5M3"/>
<feature type="region of interest" description="Disordered" evidence="1">
    <location>
        <begin position="109"/>
        <end position="157"/>
    </location>
</feature>
<reference evidence="5" key="1">
    <citation type="submission" date="2021-01" db="UniProtKB">
        <authorList>
            <consortium name="EnsemblMetazoa"/>
        </authorList>
    </citation>
    <scope>IDENTIFICATION</scope>
</reference>
<dbReference type="OMA" id="QNTHHDI"/>
<dbReference type="Gene3D" id="1.25.40.90">
    <property type="match status" value="1"/>
</dbReference>
<evidence type="ECO:0000259" key="4">
    <source>
        <dbReference type="PROSITE" id="PS51391"/>
    </source>
</evidence>
<dbReference type="PANTHER" id="PTHR12323">
    <property type="entry name" value="SR-RELATED CTD ASSOCIATED FACTOR 6"/>
    <property type="match status" value="1"/>
</dbReference>
<dbReference type="GO" id="GO:0048471">
    <property type="term" value="C:perinuclear region of cytoplasm"/>
    <property type="evidence" value="ECO:0007669"/>
    <property type="project" value="TreeGrafter"/>
</dbReference>
<organism evidence="5 6">
    <name type="scientific">Varroa destructor</name>
    <name type="common">Honeybee mite</name>
    <dbReference type="NCBI Taxonomy" id="109461"/>
    <lineage>
        <taxon>Eukaryota</taxon>
        <taxon>Metazoa</taxon>
        <taxon>Ecdysozoa</taxon>
        <taxon>Arthropoda</taxon>
        <taxon>Chelicerata</taxon>
        <taxon>Arachnida</taxon>
        <taxon>Acari</taxon>
        <taxon>Parasitiformes</taxon>
        <taxon>Mesostigmata</taxon>
        <taxon>Gamasina</taxon>
        <taxon>Dermanyssoidea</taxon>
        <taxon>Varroidae</taxon>
        <taxon>Varroa</taxon>
    </lineage>
</organism>
<dbReference type="SMART" id="SM00443">
    <property type="entry name" value="G_patch"/>
    <property type="match status" value="1"/>
</dbReference>
<proteinExistence type="predicted"/>
<dbReference type="FunCoup" id="A0A7M7J5M3">
    <property type="interactions" value="1332"/>
</dbReference>
<feature type="compositionally biased region" description="Basic residues" evidence="1">
    <location>
        <begin position="760"/>
        <end position="776"/>
    </location>
</feature>
<dbReference type="Pfam" id="PF25127">
    <property type="entry name" value="DUF7819"/>
    <property type="match status" value="1"/>
</dbReference>
<feature type="region of interest" description="Disordered" evidence="1">
    <location>
        <begin position="484"/>
        <end position="542"/>
    </location>
</feature>
<accession>A0A7M7J5M3</accession>
<dbReference type="Pfam" id="PF04818">
    <property type="entry name" value="CID"/>
    <property type="match status" value="1"/>
</dbReference>
<evidence type="ECO:0000259" key="2">
    <source>
        <dbReference type="PROSITE" id="PS50128"/>
    </source>
</evidence>
<dbReference type="InterPro" id="IPR000061">
    <property type="entry name" value="Surp"/>
</dbReference>
<dbReference type="InterPro" id="IPR000467">
    <property type="entry name" value="G_patch_dom"/>
</dbReference>
<dbReference type="PROSITE" id="PS50174">
    <property type="entry name" value="G_PATCH"/>
    <property type="match status" value="1"/>
</dbReference>
<feature type="domain" description="G-patch" evidence="3">
    <location>
        <begin position="799"/>
        <end position="848"/>
    </location>
</feature>
<dbReference type="InterPro" id="IPR008942">
    <property type="entry name" value="ENTH_VHS"/>
</dbReference>
<feature type="compositionally biased region" description="Pro residues" evidence="1">
    <location>
        <begin position="491"/>
        <end position="500"/>
    </location>
</feature>
<dbReference type="EnsemblMetazoa" id="XM_022791477">
    <property type="protein sequence ID" value="XP_022647212"/>
    <property type="gene ID" value="LOC111244407"/>
</dbReference>
<dbReference type="Pfam" id="PF01805">
    <property type="entry name" value="Surp"/>
    <property type="match status" value="1"/>
</dbReference>
<evidence type="ECO:0000313" key="5">
    <source>
        <dbReference type="EnsemblMetazoa" id="XP_022647212"/>
    </source>
</evidence>
<dbReference type="InterPro" id="IPR035967">
    <property type="entry name" value="SWAP/Surp_sf"/>
</dbReference>
<dbReference type="InParanoid" id="A0A7M7J5M3"/>
<dbReference type="GO" id="GO:0006396">
    <property type="term" value="P:RNA processing"/>
    <property type="evidence" value="ECO:0007669"/>
    <property type="project" value="InterPro"/>
</dbReference>
<dbReference type="PANTHER" id="PTHR12323:SF0">
    <property type="entry name" value="CALCIUM HOMEOSTASIS ENDOPLASMIC RETICULUM PROTEIN"/>
    <property type="match status" value="1"/>
</dbReference>
<sequence length="875" mass="96524">MNKSIDKMSPVEPPAELRNIIMKLAQFVARNGPEFEEMTKQKQRDNPKFEFLFGGPFHQYYVCQVKAQHAALVGQRGQDFHGAWPNTYPSHQGQNTNCVLRLQNQVNKPLVRSPPRNQNQGAPEPWADGPSAPWGPPGMGATPMGGSPIGPGPIAPNMGGPPVGPMCSMGPPPCVPPMGNLATTPGGPMGGMTGPPPGGLPMPPMLPGPPPPPGTDWVPPPGTSPNLSSTGGAGNTEVIETLKKQIQESQAQIQQSEANLAAQHSCLMSGQQRVLDEALKDAVKEKIAARAKDCGLELDEFDRKLTAVMETCTKEAISHGKTWILSRATDQARAQVVAEHLLRRATEAGTIPFEHKLHIVYLVNDLLHHCQRKGLDVMSRALKDIAVPLFCTACNECPTDRLCKLDKLRNLWTANQYFDEGVVGQLNDPLQSAANYRARLIAENQDVLQRATADVQAKYAGFQKQHMDFVAHLTQQVVRLQADLAREESRPPPPPPPPRESPSQGTPSIPQGTPGLPGMPPTSNRWRPQAQPEVNGMRSYAERREGDVLMYSGSGGDYGERRDPSEYPSQGGYDYNYVQPEVMPESFVPDLPYYKLPAGLMVPVVKLSDCTYEALNPAELRLPPKLPPSEHLLSALEAFYAPPSHDRPRNVEGWEQLGIYEFYKAKNAAKAEKYKDQPIPQDGYTSTGESDEEAQRLEDVERSERNRRNAEREARRVGRKRFRETPPPHEEIPSLSPSPPPPNPRDRSGEKDRSPSRSERSRKRRSQQSSPPRRRSPSPEIRPSFGTPVAQVPPQRLDESNKGHQLLKKMGWAGAGLGASEQGIAEPIKEAEVRDRSDMYRGIGMGSSSDDLYENYRKSRGQHFISKMRGAESSR</sequence>
<name>A0A7M7J5M3_VARDE</name>
<dbReference type="InterPro" id="IPR006569">
    <property type="entry name" value="CID_dom"/>
</dbReference>
<dbReference type="SUPFAM" id="SSF109905">
    <property type="entry name" value="Surp module (SWAP domain)"/>
    <property type="match status" value="1"/>
</dbReference>